<gene>
    <name evidence="2" type="ORF">PV328_004537</name>
</gene>
<feature type="signal peptide" evidence="1">
    <location>
        <begin position="1"/>
        <end position="19"/>
    </location>
</feature>
<dbReference type="AlphaFoldDB" id="A0AA39KLQ8"/>
<name>A0AA39KLQ8_9HYME</name>
<proteinExistence type="predicted"/>
<protein>
    <submittedName>
        <fullName evidence="2">Uncharacterized protein</fullName>
    </submittedName>
</protein>
<keyword evidence="3" id="KW-1185">Reference proteome</keyword>
<sequence>MARHLTLAIFLASLTLISAHCQKKYGQNESIDKRGNACEPRCGLRYADERLCPLCTKKTSDYRCHPGFLRDEKSGLCVDPQDCTICDFGESRLPCGRKCEATHRHPFKPKSCSCKGCKPRCRCDFNKGYVRDTYSGRCVAVNIINA</sequence>
<keyword evidence="1" id="KW-0732">Signal</keyword>
<evidence type="ECO:0000256" key="1">
    <source>
        <dbReference type="SAM" id="SignalP"/>
    </source>
</evidence>
<reference evidence="2" key="2">
    <citation type="submission" date="2023-03" db="EMBL/GenBank/DDBJ databases">
        <authorList>
            <person name="Inwood S.N."/>
            <person name="Skelly J.G."/>
            <person name="Guhlin J."/>
            <person name="Harrop T.W.R."/>
            <person name="Goldson S.G."/>
            <person name="Dearden P.K."/>
        </authorList>
    </citation>
    <scope>NUCLEOTIDE SEQUENCE</scope>
    <source>
        <strain evidence="2">Irish</strain>
        <tissue evidence="2">Whole body</tissue>
    </source>
</reference>
<dbReference type="EMBL" id="JAQQBS010001422">
    <property type="protein sequence ID" value="KAK0166089.1"/>
    <property type="molecule type" value="Genomic_DNA"/>
</dbReference>
<dbReference type="Proteomes" id="UP001168990">
    <property type="component" value="Unassembled WGS sequence"/>
</dbReference>
<accession>A0AA39KLQ8</accession>
<evidence type="ECO:0000313" key="3">
    <source>
        <dbReference type="Proteomes" id="UP001168990"/>
    </source>
</evidence>
<organism evidence="2 3">
    <name type="scientific">Microctonus aethiopoides</name>
    <dbReference type="NCBI Taxonomy" id="144406"/>
    <lineage>
        <taxon>Eukaryota</taxon>
        <taxon>Metazoa</taxon>
        <taxon>Ecdysozoa</taxon>
        <taxon>Arthropoda</taxon>
        <taxon>Hexapoda</taxon>
        <taxon>Insecta</taxon>
        <taxon>Pterygota</taxon>
        <taxon>Neoptera</taxon>
        <taxon>Endopterygota</taxon>
        <taxon>Hymenoptera</taxon>
        <taxon>Apocrita</taxon>
        <taxon>Ichneumonoidea</taxon>
        <taxon>Braconidae</taxon>
        <taxon>Euphorinae</taxon>
        <taxon>Microctonus</taxon>
    </lineage>
</organism>
<comment type="caution">
    <text evidence="2">The sequence shown here is derived from an EMBL/GenBank/DDBJ whole genome shotgun (WGS) entry which is preliminary data.</text>
</comment>
<reference evidence="2" key="1">
    <citation type="journal article" date="2023" name="bioRxiv">
        <title>Scaffold-level genome assemblies of two parasitoid biocontrol wasps reveal the parthenogenesis mechanism and an associated novel virus.</title>
        <authorList>
            <person name="Inwood S."/>
            <person name="Skelly J."/>
            <person name="Guhlin J."/>
            <person name="Harrop T."/>
            <person name="Goldson S."/>
            <person name="Dearden P."/>
        </authorList>
    </citation>
    <scope>NUCLEOTIDE SEQUENCE</scope>
    <source>
        <strain evidence="2">Irish</strain>
        <tissue evidence="2">Whole body</tissue>
    </source>
</reference>
<dbReference type="Gene3D" id="2.10.25.10">
    <property type="entry name" value="Laminin"/>
    <property type="match status" value="1"/>
</dbReference>
<feature type="chain" id="PRO_5041326440" evidence="1">
    <location>
        <begin position="20"/>
        <end position="146"/>
    </location>
</feature>
<evidence type="ECO:0000313" key="2">
    <source>
        <dbReference type="EMBL" id="KAK0166089.1"/>
    </source>
</evidence>